<dbReference type="InterPro" id="IPR002201">
    <property type="entry name" value="Glyco_trans_9"/>
</dbReference>
<evidence type="ECO:0000256" key="2">
    <source>
        <dbReference type="ARBA" id="ARBA00022679"/>
    </source>
</evidence>
<evidence type="ECO:0008006" key="5">
    <source>
        <dbReference type="Google" id="ProtNLM"/>
    </source>
</evidence>
<evidence type="ECO:0000313" key="4">
    <source>
        <dbReference type="Proteomes" id="UP000193431"/>
    </source>
</evidence>
<keyword evidence="2" id="KW-0808">Transferase</keyword>
<dbReference type="GO" id="GO:0005829">
    <property type="term" value="C:cytosol"/>
    <property type="evidence" value="ECO:0007669"/>
    <property type="project" value="TreeGrafter"/>
</dbReference>
<gene>
    <name evidence="3" type="ORF">BST97_06360</name>
</gene>
<dbReference type="STRING" id="331648.BST97_06360"/>
<dbReference type="CDD" id="cd03789">
    <property type="entry name" value="GT9_LPS_heptosyltransferase"/>
    <property type="match status" value="1"/>
</dbReference>
<organism evidence="3 4">
    <name type="scientific">Nonlabens spongiae</name>
    <dbReference type="NCBI Taxonomy" id="331648"/>
    <lineage>
        <taxon>Bacteria</taxon>
        <taxon>Pseudomonadati</taxon>
        <taxon>Bacteroidota</taxon>
        <taxon>Flavobacteriia</taxon>
        <taxon>Flavobacteriales</taxon>
        <taxon>Flavobacteriaceae</taxon>
        <taxon>Nonlabens</taxon>
    </lineage>
</organism>
<dbReference type="AlphaFoldDB" id="A0A1W6MJA8"/>
<protein>
    <recommendedName>
        <fullName evidence="5">ADP-heptose--LPS heptosyltransferase</fullName>
    </recommendedName>
</protein>
<proteinExistence type="predicted"/>
<dbReference type="InterPro" id="IPR051199">
    <property type="entry name" value="LPS_LOS_Heptosyltrfase"/>
</dbReference>
<dbReference type="PANTHER" id="PTHR30160">
    <property type="entry name" value="TETRAACYLDISACCHARIDE 4'-KINASE-RELATED"/>
    <property type="match status" value="1"/>
</dbReference>
<accession>A0A1W6MJA8</accession>
<dbReference type="EMBL" id="CP019344">
    <property type="protein sequence ID" value="ARN77647.1"/>
    <property type="molecule type" value="Genomic_DNA"/>
</dbReference>
<keyword evidence="1" id="KW-0328">Glycosyltransferase</keyword>
<dbReference type="SUPFAM" id="SSF53756">
    <property type="entry name" value="UDP-Glycosyltransferase/glycogen phosphorylase"/>
    <property type="match status" value="1"/>
</dbReference>
<dbReference type="GO" id="GO:0008713">
    <property type="term" value="F:ADP-heptose-lipopolysaccharide heptosyltransferase activity"/>
    <property type="evidence" value="ECO:0007669"/>
    <property type="project" value="TreeGrafter"/>
</dbReference>
<dbReference type="PANTHER" id="PTHR30160:SF7">
    <property type="entry name" value="ADP-HEPTOSE--LPS HEPTOSYLTRANSFERASE 2"/>
    <property type="match status" value="1"/>
</dbReference>
<evidence type="ECO:0000256" key="1">
    <source>
        <dbReference type="ARBA" id="ARBA00022676"/>
    </source>
</evidence>
<keyword evidence="4" id="KW-1185">Reference proteome</keyword>
<dbReference type="GO" id="GO:0009244">
    <property type="term" value="P:lipopolysaccharide core region biosynthetic process"/>
    <property type="evidence" value="ECO:0007669"/>
    <property type="project" value="TreeGrafter"/>
</dbReference>
<dbReference type="Gene3D" id="3.40.50.2000">
    <property type="entry name" value="Glycogen Phosphorylase B"/>
    <property type="match status" value="2"/>
</dbReference>
<dbReference type="Proteomes" id="UP000193431">
    <property type="component" value="Chromosome"/>
</dbReference>
<sequence length="353" mass="40724">MKVLIIQNKRIGDVLLTSVLAENIKKNYPDSIVHFFCYDYTVPVIRYNIFIDQIISVDAQSLKKIPVLLKYCRKVKRENYDLILDPYAKFQSKLMCYLSGATKTAGFIRKVKKTSFQPYTIKVPYKSSSTMDCGKTLDDRVSLCDAALPLKTKIYQPKIYLEELEQPQNKTETKPIIIIGVLGSTPSKSLPKETMADIINRTIKSFPDHQIVFNYAPHQKQEAAEIYDLIENKKAVNEDAYEPDLDKFLHLLKEADVLVSNEGGAVHMAKALEVPTFTIFSPFIDKATWNSFENLPIHTSIHLRDQRPDLYQNVDRKSMKKIESEPIHYYRQLDANMIWHKLGPYLNLILKQD</sequence>
<evidence type="ECO:0000313" key="3">
    <source>
        <dbReference type="EMBL" id="ARN77647.1"/>
    </source>
</evidence>
<dbReference type="RefSeq" id="WP_169711539.1">
    <property type="nucleotide sequence ID" value="NZ_CP019344.1"/>
</dbReference>
<dbReference type="Pfam" id="PF01075">
    <property type="entry name" value="Glyco_transf_9"/>
    <property type="match status" value="1"/>
</dbReference>
<name>A0A1W6MJA8_9FLAO</name>
<reference evidence="3 4" key="1">
    <citation type="submission" date="2016-11" db="EMBL/GenBank/DDBJ databases">
        <title>Trade-off between light-utilization and light-protection in marine flavobacteria.</title>
        <authorList>
            <person name="Kumagai Y."/>
        </authorList>
    </citation>
    <scope>NUCLEOTIDE SEQUENCE [LARGE SCALE GENOMIC DNA]</scope>
    <source>
        <strain evidence="3 4">JCM 13191</strain>
    </source>
</reference>